<evidence type="ECO:0000313" key="5">
    <source>
        <dbReference type="Proteomes" id="UP000663829"/>
    </source>
</evidence>
<dbReference type="EMBL" id="CAJOBC010001332">
    <property type="protein sequence ID" value="CAF3672171.1"/>
    <property type="molecule type" value="Genomic_DNA"/>
</dbReference>
<name>A0A813YP31_9BILA</name>
<dbReference type="EMBL" id="CAJOBA010047991">
    <property type="protein sequence ID" value="CAF4207738.1"/>
    <property type="molecule type" value="Genomic_DNA"/>
</dbReference>
<gene>
    <name evidence="1" type="ORF">GPM918_LOCUS7922</name>
    <name evidence="2" type="ORF">OVA965_LOCUS33013</name>
    <name evidence="3" type="ORF">SRO942_LOCUS7922</name>
    <name evidence="4" type="ORF">TMI583_LOCUS33889</name>
</gene>
<dbReference type="EMBL" id="CAJNOK010026265">
    <property type="protein sequence ID" value="CAF1400340.1"/>
    <property type="molecule type" value="Genomic_DNA"/>
</dbReference>
<proteinExistence type="predicted"/>
<evidence type="ECO:0000313" key="4">
    <source>
        <dbReference type="EMBL" id="CAF4207738.1"/>
    </source>
</evidence>
<dbReference type="OrthoDB" id="8370858at2759"/>
<sequence length="259" mass="30253">MLSKLNITDSCVFGDIDDIFTSGDLIESEGGTIRYKIQTKRQFLPGEYQIHIVNDNKIAIVCHEQVDPEKIDKLLKRSDVMGNCSNFLSRYDWMHYRNWRSPNNDRFMKHGGKLFKKIKEQFHGSRNDDNWTICALVFFVAHENMNDVENINFIIEKQNDYVYIMRQMHSGDSEKKILGYIINSIPDGQNGKQSMILGDWHYGNLLVDSTSEKCFAFVFGDFYACQVLSCDLSKLYKHDEIEDICSKNFTYDIKQFLLE</sequence>
<dbReference type="AlphaFoldDB" id="A0A813YP31"/>
<dbReference type="EMBL" id="CAJNOQ010001332">
    <property type="protein sequence ID" value="CAF0887123.1"/>
    <property type="molecule type" value="Genomic_DNA"/>
</dbReference>
<comment type="caution">
    <text evidence="1">The sequence shown here is derived from an EMBL/GenBank/DDBJ whole genome shotgun (WGS) entry which is preliminary data.</text>
</comment>
<dbReference type="Proteomes" id="UP000681722">
    <property type="component" value="Unassembled WGS sequence"/>
</dbReference>
<organism evidence="1 5">
    <name type="scientific">Didymodactylos carnosus</name>
    <dbReference type="NCBI Taxonomy" id="1234261"/>
    <lineage>
        <taxon>Eukaryota</taxon>
        <taxon>Metazoa</taxon>
        <taxon>Spiralia</taxon>
        <taxon>Gnathifera</taxon>
        <taxon>Rotifera</taxon>
        <taxon>Eurotatoria</taxon>
        <taxon>Bdelloidea</taxon>
        <taxon>Philodinida</taxon>
        <taxon>Philodinidae</taxon>
        <taxon>Didymodactylos</taxon>
    </lineage>
</organism>
<reference evidence="1" key="1">
    <citation type="submission" date="2021-02" db="EMBL/GenBank/DDBJ databases">
        <authorList>
            <person name="Nowell W R."/>
        </authorList>
    </citation>
    <scope>NUCLEOTIDE SEQUENCE</scope>
</reference>
<dbReference type="Proteomes" id="UP000682733">
    <property type="component" value="Unassembled WGS sequence"/>
</dbReference>
<keyword evidence="5" id="KW-1185">Reference proteome</keyword>
<dbReference type="Proteomes" id="UP000663829">
    <property type="component" value="Unassembled WGS sequence"/>
</dbReference>
<evidence type="ECO:0000313" key="3">
    <source>
        <dbReference type="EMBL" id="CAF3672171.1"/>
    </source>
</evidence>
<dbReference type="Proteomes" id="UP000677228">
    <property type="component" value="Unassembled WGS sequence"/>
</dbReference>
<protein>
    <submittedName>
        <fullName evidence="1">Uncharacterized protein</fullName>
    </submittedName>
</protein>
<evidence type="ECO:0000313" key="1">
    <source>
        <dbReference type="EMBL" id="CAF0887123.1"/>
    </source>
</evidence>
<accession>A0A813YP31</accession>
<evidence type="ECO:0000313" key="2">
    <source>
        <dbReference type="EMBL" id="CAF1400340.1"/>
    </source>
</evidence>